<feature type="region of interest" description="Disordered" evidence="6">
    <location>
        <begin position="236"/>
        <end position="273"/>
    </location>
</feature>
<evidence type="ECO:0000256" key="6">
    <source>
        <dbReference type="SAM" id="MobiDB-lite"/>
    </source>
</evidence>
<dbReference type="AlphaFoldDB" id="A0AAY4B7J8"/>
<sequence>MSQGQDESKKRGRRGVLITCNMNERKCTAEAYDLLSEYAEQLYGPETDSHSEEDGDDVEAALKREVAQIRTSTEKRERRFQALESGANNVVFIRTQGLDPGQLVHRILQDLHTTKKKKSRVILRMLPVCGTCKAFPEDMEKYLSTFLEPWFKTPNQASYQIVFKARNSSHNKRDDVIKSLAGLVGRLNPANKVNLTNPELTIIVEVIKSVCCVSVARDYVAFKKFNLQEVVKADGQPEPTNPAGNGGAEAVPAAQASVEKPSDEVPGEKDGSLINCRTPLFTAHGTLGDQEIPGNIIPQGSFY</sequence>
<proteinExistence type="inferred from homology"/>
<dbReference type="SUPFAM" id="SSF143437">
    <property type="entry name" value="THUMP domain-like"/>
    <property type="match status" value="1"/>
</dbReference>
<feature type="compositionally biased region" description="Basic and acidic residues" evidence="6">
    <location>
        <begin position="260"/>
        <end position="271"/>
    </location>
</feature>
<evidence type="ECO:0000313" key="9">
    <source>
        <dbReference type="Proteomes" id="UP000694580"/>
    </source>
</evidence>
<evidence type="ECO:0000256" key="1">
    <source>
        <dbReference type="ARBA" id="ARBA00053258"/>
    </source>
</evidence>
<keyword evidence="5" id="KW-0694">RNA-binding</keyword>
<keyword evidence="9" id="KW-1185">Reference proteome</keyword>
<reference evidence="8" key="2">
    <citation type="submission" date="2025-08" db="UniProtKB">
        <authorList>
            <consortium name="Ensembl"/>
        </authorList>
    </citation>
    <scope>IDENTIFICATION</scope>
</reference>
<evidence type="ECO:0000259" key="7">
    <source>
        <dbReference type="PROSITE" id="PS51165"/>
    </source>
</evidence>
<dbReference type="CDD" id="cd11717">
    <property type="entry name" value="THUMP_THUMPD1_like"/>
    <property type="match status" value="1"/>
</dbReference>
<dbReference type="PANTHER" id="PTHR13452:SF10">
    <property type="entry name" value="THUMP DOMAIN-CONTAINING PROTEIN 1"/>
    <property type="match status" value="1"/>
</dbReference>
<dbReference type="Ensembl" id="ENSDCDT00010017854.1">
    <property type="protein sequence ID" value="ENSDCDP00010016832.1"/>
    <property type="gene ID" value="ENSDCDG00010007709.1"/>
</dbReference>
<dbReference type="SMART" id="SM00981">
    <property type="entry name" value="THUMP"/>
    <property type="match status" value="1"/>
</dbReference>
<gene>
    <name evidence="8" type="primary">THUMPD1</name>
</gene>
<evidence type="ECO:0000256" key="5">
    <source>
        <dbReference type="PROSITE-ProRule" id="PRU00529"/>
    </source>
</evidence>
<dbReference type="GO" id="GO:0003723">
    <property type="term" value="F:RNA binding"/>
    <property type="evidence" value="ECO:0007669"/>
    <property type="project" value="UniProtKB-UniRule"/>
</dbReference>
<dbReference type="Gene3D" id="3.30.2300.10">
    <property type="entry name" value="THUMP superfamily"/>
    <property type="match status" value="1"/>
</dbReference>
<dbReference type="InterPro" id="IPR004114">
    <property type="entry name" value="THUMP_dom"/>
</dbReference>
<evidence type="ECO:0000256" key="4">
    <source>
        <dbReference type="ARBA" id="ARBA00074795"/>
    </source>
</evidence>
<accession>A0AAY4B7J8</accession>
<name>A0AAY4B7J8_9TELE</name>
<evidence type="ECO:0000313" key="8">
    <source>
        <dbReference type="Ensembl" id="ENSDCDP00010016832.1"/>
    </source>
</evidence>
<dbReference type="InterPro" id="IPR040183">
    <property type="entry name" value="THUMPD1-like"/>
</dbReference>
<protein>
    <recommendedName>
        <fullName evidence="4">THUMP domain-containing protein 1</fullName>
    </recommendedName>
</protein>
<comment type="function">
    <text evidence="1">Functions as a tRNA-binding adapter to mediate NAT10-dependent tRNA acetylation modifying cytidine to N4-acetylcytidine (ac4C).</text>
</comment>
<feature type="domain" description="THUMP" evidence="7">
    <location>
        <begin position="110"/>
        <end position="217"/>
    </location>
</feature>
<dbReference type="Proteomes" id="UP000694580">
    <property type="component" value="Chromosome 3"/>
</dbReference>
<comment type="subunit">
    <text evidence="3">Interacts with NAT10. Binds tRNA.</text>
</comment>
<dbReference type="GeneTree" id="ENSGT00390000002365"/>
<comment type="similarity">
    <text evidence="2">Belongs to the THUMPD1 family.</text>
</comment>
<dbReference type="Pfam" id="PF02926">
    <property type="entry name" value="THUMP"/>
    <property type="match status" value="1"/>
</dbReference>
<evidence type="ECO:0000256" key="2">
    <source>
        <dbReference type="ARBA" id="ARBA00060731"/>
    </source>
</evidence>
<reference evidence="8 9" key="1">
    <citation type="submission" date="2020-06" db="EMBL/GenBank/DDBJ databases">
        <authorList>
            <consortium name="Wellcome Sanger Institute Data Sharing"/>
        </authorList>
    </citation>
    <scope>NUCLEOTIDE SEQUENCE [LARGE SCALE GENOMIC DNA]</scope>
</reference>
<reference evidence="8" key="3">
    <citation type="submission" date="2025-09" db="UniProtKB">
        <authorList>
            <consortium name="Ensembl"/>
        </authorList>
    </citation>
    <scope>IDENTIFICATION</scope>
</reference>
<dbReference type="GO" id="GO:0006400">
    <property type="term" value="P:tRNA modification"/>
    <property type="evidence" value="ECO:0007669"/>
    <property type="project" value="InterPro"/>
</dbReference>
<dbReference type="PANTHER" id="PTHR13452">
    <property type="entry name" value="THUMP DOMAIN CONTAINING PROTEIN 1-RELATED"/>
    <property type="match status" value="1"/>
</dbReference>
<evidence type="ECO:0000256" key="3">
    <source>
        <dbReference type="ARBA" id="ARBA00065332"/>
    </source>
</evidence>
<dbReference type="PROSITE" id="PS51165">
    <property type="entry name" value="THUMP"/>
    <property type="match status" value="1"/>
</dbReference>
<organism evidence="8 9">
    <name type="scientific">Denticeps clupeoides</name>
    <name type="common">denticle herring</name>
    <dbReference type="NCBI Taxonomy" id="299321"/>
    <lineage>
        <taxon>Eukaryota</taxon>
        <taxon>Metazoa</taxon>
        <taxon>Chordata</taxon>
        <taxon>Craniata</taxon>
        <taxon>Vertebrata</taxon>
        <taxon>Euteleostomi</taxon>
        <taxon>Actinopterygii</taxon>
        <taxon>Neopterygii</taxon>
        <taxon>Teleostei</taxon>
        <taxon>Clupei</taxon>
        <taxon>Clupeiformes</taxon>
        <taxon>Denticipitoidei</taxon>
        <taxon>Denticipitidae</taxon>
        <taxon>Denticeps</taxon>
    </lineage>
</organism>
<dbReference type="FunFam" id="3.30.2300.10:FF:000001">
    <property type="entry name" value="THUMP domain-containing protein 1"/>
    <property type="match status" value="1"/>
</dbReference>